<sequence length="567" mass="63853">GADEKSDLLRRILLPAPAAANLPPLDLHLPHNNTAADEPLTELEVERALFDQDPKKAPGPDDVGFLTLRRLWPLAKESMVQLLATALRLGWHPSVFRQATLVALKKSGNRDPAQPRSYRLISLLPCLGKVLEKIVAQRLTFYARKYGWVPPEQFGGMPGCSTDDAALTLIHDVEAGWAKREQRTTSALAFDVKGAFDATHGERLVHLLYRLGCPLHLVRWVQSFLTARLAAIRLDGETFPMTPLNTGIPQGSPVSPILFIIFVSPLLRLFGPQSEDRVLRRLRVIGFIDDGLIYTSSLDIEQNCQDLAYGYRAAAAWAEGVGLTFDPNKRELIHFSPPFARRPLTPVPLPPVRLPDGEVISVAPDSTVRWLGFHIDPKLSFKRHVGLICAKARKAAQCMRMLVNTVRGLRACDARRLYVACVLPIMTYGAVVWWQGRRRVAERRGRTLVDEVEEEQTLAVRGAVYKVQAMEREQSNALRMVLPVWRTANVLSLQVEAGCMPMEQYLDRMLDRYALRLASKRSNHTLIRRAGAFGYSDQRPPTSWNRAQRPPTRLDRYLRRRCIGLDQ</sequence>
<dbReference type="AlphaFoldDB" id="A0A8T8SBE4"/>
<feature type="non-terminal residue" evidence="2">
    <location>
        <position position="1"/>
    </location>
</feature>
<accession>A0A8T8SBE4</accession>
<dbReference type="PROSITE" id="PS50878">
    <property type="entry name" value="RT_POL"/>
    <property type="match status" value="1"/>
</dbReference>
<feature type="domain" description="Reverse transcriptase" evidence="1">
    <location>
        <begin position="85"/>
        <end position="375"/>
    </location>
</feature>
<evidence type="ECO:0000313" key="3">
    <source>
        <dbReference type="Proteomes" id="UP000077521"/>
    </source>
</evidence>
<comment type="caution">
    <text evidence="2">The sequence shown here is derived from an EMBL/GenBank/DDBJ whole genome shotgun (WGS) entry which is preliminary data.</text>
</comment>
<dbReference type="Proteomes" id="UP000077521">
    <property type="component" value="Unassembled WGS sequence"/>
</dbReference>
<proteinExistence type="predicted"/>
<dbReference type="PANTHER" id="PTHR33481">
    <property type="entry name" value="REVERSE TRANSCRIPTASE"/>
    <property type="match status" value="1"/>
</dbReference>
<dbReference type="InterPro" id="IPR043502">
    <property type="entry name" value="DNA/RNA_pol_sf"/>
</dbReference>
<evidence type="ECO:0000259" key="1">
    <source>
        <dbReference type="PROSITE" id="PS50878"/>
    </source>
</evidence>
<dbReference type="EMBL" id="LWDF02002189">
    <property type="protein sequence ID" value="KAE8236505.1"/>
    <property type="molecule type" value="Genomic_DNA"/>
</dbReference>
<name>A0A8T8SBE4_9BASI</name>
<dbReference type="Pfam" id="PF00078">
    <property type="entry name" value="RVT_1"/>
    <property type="match status" value="1"/>
</dbReference>
<organism evidence="2 3">
    <name type="scientific">Tilletia indica</name>
    <dbReference type="NCBI Taxonomy" id="43049"/>
    <lineage>
        <taxon>Eukaryota</taxon>
        <taxon>Fungi</taxon>
        <taxon>Dikarya</taxon>
        <taxon>Basidiomycota</taxon>
        <taxon>Ustilaginomycotina</taxon>
        <taxon>Exobasidiomycetes</taxon>
        <taxon>Tilletiales</taxon>
        <taxon>Tilletiaceae</taxon>
        <taxon>Tilletia</taxon>
    </lineage>
</organism>
<dbReference type="SUPFAM" id="SSF56672">
    <property type="entry name" value="DNA/RNA polymerases"/>
    <property type="match status" value="1"/>
</dbReference>
<reference evidence="2" key="2">
    <citation type="journal article" date="2019" name="IMA Fungus">
        <title>Genome sequencing and comparison of five Tilletia species to identify candidate genes for the detection of regulated species infecting wheat.</title>
        <authorList>
            <person name="Nguyen H.D.T."/>
            <person name="Sultana T."/>
            <person name="Kesanakurti P."/>
            <person name="Hambleton S."/>
        </authorList>
    </citation>
    <scope>NUCLEOTIDE SEQUENCE</scope>
    <source>
        <strain evidence="2">DAOMC 236416</strain>
    </source>
</reference>
<protein>
    <recommendedName>
        <fullName evidence="1">Reverse transcriptase domain-containing protein</fullName>
    </recommendedName>
</protein>
<dbReference type="PANTHER" id="PTHR33481:SF1">
    <property type="entry name" value="ENDONUCLEASE_EXONUCLEASE_PHOSPHATASE DOMAIN-CONTAINING PROTEIN-RELATED"/>
    <property type="match status" value="1"/>
</dbReference>
<gene>
    <name evidence="2" type="ORF">A4X13_0g9132</name>
</gene>
<evidence type="ECO:0000313" key="2">
    <source>
        <dbReference type="EMBL" id="KAE8236505.1"/>
    </source>
</evidence>
<dbReference type="CDD" id="cd01650">
    <property type="entry name" value="RT_nLTR_like"/>
    <property type="match status" value="1"/>
</dbReference>
<keyword evidence="3" id="KW-1185">Reference proteome</keyword>
<reference evidence="2" key="1">
    <citation type="submission" date="2016-04" db="EMBL/GenBank/DDBJ databases">
        <authorList>
            <person name="Nguyen H.D."/>
            <person name="Samba Siva P."/>
            <person name="Cullis J."/>
            <person name="Levesque C.A."/>
            <person name="Hambleton S."/>
        </authorList>
    </citation>
    <scope>NUCLEOTIDE SEQUENCE</scope>
    <source>
        <strain evidence="2">DAOMC 236416</strain>
    </source>
</reference>
<dbReference type="InterPro" id="IPR000477">
    <property type="entry name" value="RT_dom"/>
</dbReference>